<reference evidence="2" key="1">
    <citation type="journal article" date="2022" name="Food Funct.">
        <title>Lactobacillus kefiranofaciens ZW18 from Kefir enhances the anti-tumor effect of anti-programmed cell death 1 (PD-1) immunotherapy by modulating the gut microbiota.</title>
        <authorList>
            <person name="Zhao J."/>
            <person name="Wang Y."/>
            <person name="Wang J."/>
            <person name="Lv M."/>
            <person name="Zhou C."/>
            <person name="Jia L."/>
            <person name="Geng W."/>
        </authorList>
    </citation>
    <scope>NUCLEOTIDE SEQUENCE</scope>
    <source>
        <strain evidence="2">ZW18</strain>
    </source>
</reference>
<feature type="domain" description="S-layer protein C-terminal" evidence="1">
    <location>
        <begin position="98"/>
        <end position="152"/>
    </location>
</feature>
<dbReference type="InterPro" id="IPR024968">
    <property type="entry name" value="SlpA_C_lactobacillus"/>
</dbReference>
<sequence length="253" mass="27975">MLIPKARLLTLSHNAYVYNSKGKRVDNGLGKYFIKKGTSMSYVGTKKIHGKKYYNLGHGEYIKAGNVKGSFSAVKPHATTAPTASGATPPTDMSEPNLTLKANAYPYNASGQRMGSYLGFTYIKKNTTINYYGTKSIKGKKYYYIGDDAYIKSGNVGKVRSQVAVKPHATTAPTAEYNQASLSMPRGKHTITLKKKAYAYDKNGKCMYNYLGYSYINKGAELNYYGTKKINGRTYYYVGDDAYIKAVNVGTKK</sequence>
<evidence type="ECO:0000259" key="1">
    <source>
        <dbReference type="Pfam" id="PF03217"/>
    </source>
</evidence>
<proteinExistence type="predicted"/>
<evidence type="ECO:0000313" key="2">
    <source>
        <dbReference type="EMBL" id="WGO85053.1"/>
    </source>
</evidence>
<reference evidence="2" key="2">
    <citation type="submission" date="2023-04" db="EMBL/GenBank/DDBJ databases">
        <authorList>
            <person name="Wang Y."/>
        </authorList>
    </citation>
    <scope>NUCLEOTIDE SEQUENCE</scope>
    <source>
        <strain evidence="2">ZW18</strain>
    </source>
</reference>
<name>A0AAX3UBX8_9LACO</name>
<dbReference type="RefSeq" id="WP_013855279.1">
    <property type="nucleotide sequence ID" value="NZ_CP123735.1"/>
</dbReference>
<feature type="domain" description="S-layer protein C-terminal" evidence="1">
    <location>
        <begin position="190"/>
        <end position="246"/>
    </location>
</feature>
<feature type="domain" description="S-layer protein C-terminal" evidence="1">
    <location>
        <begin position="10"/>
        <end position="64"/>
    </location>
</feature>
<organism evidence="2 3">
    <name type="scientific">Lactobacillus kefiranofaciens</name>
    <dbReference type="NCBI Taxonomy" id="267818"/>
    <lineage>
        <taxon>Bacteria</taxon>
        <taxon>Bacillati</taxon>
        <taxon>Bacillota</taxon>
        <taxon>Bacilli</taxon>
        <taxon>Lactobacillales</taxon>
        <taxon>Lactobacillaceae</taxon>
        <taxon>Lactobacillus</taxon>
    </lineage>
</organism>
<accession>A0AAX3UBX8</accession>
<dbReference type="EMBL" id="CP123735">
    <property type="protein sequence ID" value="WGO85053.1"/>
    <property type="molecule type" value="Genomic_DNA"/>
</dbReference>
<evidence type="ECO:0000313" key="3">
    <source>
        <dbReference type="Proteomes" id="UP001242513"/>
    </source>
</evidence>
<dbReference type="AlphaFoldDB" id="A0AAX3UBX8"/>
<gene>
    <name evidence="2" type="ORF">QEJ78_06370</name>
</gene>
<dbReference type="Pfam" id="PF03217">
    <property type="entry name" value="SlpA"/>
    <property type="match status" value="3"/>
</dbReference>
<protein>
    <submittedName>
        <fullName evidence="2">SLAP domain-containing protein</fullName>
    </submittedName>
</protein>
<dbReference type="Proteomes" id="UP001242513">
    <property type="component" value="Chromosome"/>
</dbReference>